<dbReference type="Proteomes" id="UP000198538">
    <property type="component" value="Unassembled WGS sequence"/>
</dbReference>
<dbReference type="EMBL" id="FMVM01000011">
    <property type="protein sequence ID" value="SCY89241.1"/>
    <property type="molecule type" value="Genomic_DNA"/>
</dbReference>
<keyword evidence="3" id="KW-1185">Reference proteome</keyword>
<keyword evidence="1" id="KW-0472">Membrane</keyword>
<name>A0A1G5JMT8_9BACL</name>
<keyword evidence="1" id="KW-1133">Transmembrane helix</keyword>
<organism evidence="2 3">
    <name type="scientific">Paenibacillus polysaccharolyticus</name>
    <dbReference type="NCBI Taxonomy" id="582692"/>
    <lineage>
        <taxon>Bacteria</taxon>
        <taxon>Bacillati</taxon>
        <taxon>Bacillota</taxon>
        <taxon>Bacilli</taxon>
        <taxon>Bacillales</taxon>
        <taxon>Paenibacillaceae</taxon>
        <taxon>Paenibacillus</taxon>
    </lineage>
</organism>
<evidence type="ECO:0000256" key="1">
    <source>
        <dbReference type="SAM" id="Phobius"/>
    </source>
</evidence>
<proteinExistence type="predicted"/>
<dbReference type="STRING" id="582692.SAMN05720606_111160"/>
<evidence type="ECO:0000313" key="2">
    <source>
        <dbReference type="EMBL" id="SCY89241.1"/>
    </source>
</evidence>
<sequence length="93" mass="10093">MRLNKRVGIETIIVSFIFILLLVVWKVAQGMFLTLQHVPQGTPLQTSGAASQVDFGHVASGSGLMITLSVGGIFLLAIAYYVVRSYVVGKNKR</sequence>
<protein>
    <submittedName>
        <fullName evidence="2">Uncharacterized protein</fullName>
    </submittedName>
</protein>
<keyword evidence="1" id="KW-0812">Transmembrane</keyword>
<feature type="transmembrane region" description="Helical" evidence="1">
    <location>
        <begin position="64"/>
        <end position="83"/>
    </location>
</feature>
<accession>A0A1G5JMT8</accession>
<dbReference type="RefSeq" id="WP_090922081.1">
    <property type="nucleotide sequence ID" value="NZ_FMVM01000011.1"/>
</dbReference>
<dbReference type="AlphaFoldDB" id="A0A1G5JMT8"/>
<evidence type="ECO:0000313" key="3">
    <source>
        <dbReference type="Proteomes" id="UP000198538"/>
    </source>
</evidence>
<reference evidence="3" key="1">
    <citation type="submission" date="2016-10" db="EMBL/GenBank/DDBJ databases">
        <authorList>
            <person name="Varghese N."/>
            <person name="Submissions S."/>
        </authorList>
    </citation>
    <scope>NUCLEOTIDE SEQUENCE [LARGE SCALE GENOMIC DNA]</scope>
    <source>
        <strain evidence="3">BL9</strain>
    </source>
</reference>
<gene>
    <name evidence="2" type="ORF">SAMN05720606_111160</name>
</gene>
<feature type="transmembrane region" description="Helical" evidence="1">
    <location>
        <begin position="7"/>
        <end position="28"/>
    </location>
</feature>